<feature type="domain" description="GGDEF" evidence="4">
    <location>
        <begin position="447"/>
        <end position="580"/>
    </location>
</feature>
<dbReference type="Gene3D" id="3.30.70.270">
    <property type="match status" value="1"/>
</dbReference>
<dbReference type="STRING" id="429728.SAMN05216456_3227"/>
<dbReference type="InterPro" id="IPR001633">
    <property type="entry name" value="EAL_dom"/>
</dbReference>
<dbReference type="SUPFAM" id="SSF55073">
    <property type="entry name" value="Nucleotide cyclase"/>
    <property type="match status" value="1"/>
</dbReference>
<dbReference type="Proteomes" id="UP000199074">
    <property type="component" value="Unassembled WGS sequence"/>
</dbReference>
<dbReference type="GO" id="GO:0071111">
    <property type="term" value="F:cyclic-guanylate-specific phosphodiesterase activity"/>
    <property type="evidence" value="ECO:0007669"/>
    <property type="project" value="UniProtKB-EC"/>
</dbReference>
<dbReference type="InterPro" id="IPR035965">
    <property type="entry name" value="PAS-like_dom_sf"/>
</dbReference>
<evidence type="ECO:0000313" key="6">
    <source>
        <dbReference type="Proteomes" id="UP000199074"/>
    </source>
</evidence>
<dbReference type="PROSITE" id="PS50112">
    <property type="entry name" value="PAS"/>
    <property type="match status" value="1"/>
</dbReference>
<dbReference type="FunFam" id="3.20.20.450:FF:000001">
    <property type="entry name" value="Cyclic di-GMP phosphodiesterase yahA"/>
    <property type="match status" value="1"/>
</dbReference>
<gene>
    <name evidence="5" type="ORF">SAMN05216456_3227</name>
</gene>
<dbReference type="SUPFAM" id="SSF55785">
    <property type="entry name" value="PYP-like sensor domain (PAS domain)"/>
    <property type="match status" value="2"/>
</dbReference>
<evidence type="ECO:0000259" key="4">
    <source>
        <dbReference type="PROSITE" id="PS50887"/>
    </source>
</evidence>
<dbReference type="InterPro" id="IPR029787">
    <property type="entry name" value="Nucleotide_cyclase"/>
</dbReference>
<protein>
    <submittedName>
        <fullName evidence="5">PAS domain S-box-containing protein/diguanylate cyclase (GGDEF) domain-containing protein</fullName>
    </submittedName>
</protein>
<dbReference type="InterPro" id="IPR035919">
    <property type="entry name" value="EAL_sf"/>
</dbReference>
<dbReference type="CDD" id="cd01949">
    <property type="entry name" value="GGDEF"/>
    <property type="match status" value="1"/>
</dbReference>
<evidence type="ECO:0000259" key="2">
    <source>
        <dbReference type="PROSITE" id="PS50112"/>
    </source>
</evidence>
<feature type="domain" description="EAL" evidence="3">
    <location>
        <begin position="589"/>
        <end position="839"/>
    </location>
</feature>
<dbReference type="CDD" id="cd01948">
    <property type="entry name" value="EAL"/>
    <property type="match status" value="1"/>
</dbReference>
<reference evidence="5 6" key="1">
    <citation type="submission" date="2016-10" db="EMBL/GenBank/DDBJ databases">
        <authorList>
            <person name="de Groot N.N."/>
        </authorList>
    </citation>
    <scope>NUCLEOTIDE SEQUENCE [LARGE SCALE GENOMIC DNA]</scope>
    <source>
        <strain evidence="5 6">IPL20</strain>
    </source>
</reference>
<dbReference type="GO" id="GO:0071732">
    <property type="term" value="P:cellular response to nitric oxide"/>
    <property type="evidence" value="ECO:0007669"/>
    <property type="project" value="UniProtKB-ARBA"/>
</dbReference>
<evidence type="ECO:0000256" key="1">
    <source>
        <dbReference type="ARBA" id="ARBA00051114"/>
    </source>
</evidence>
<dbReference type="Pfam" id="PF00990">
    <property type="entry name" value="GGDEF"/>
    <property type="match status" value="1"/>
</dbReference>
<organism evidence="5 6">
    <name type="scientific">Devosia crocina</name>
    <dbReference type="NCBI Taxonomy" id="429728"/>
    <lineage>
        <taxon>Bacteria</taxon>
        <taxon>Pseudomonadati</taxon>
        <taxon>Pseudomonadota</taxon>
        <taxon>Alphaproteobacteria</taxon>
        <taxon>Hyphomicrobiales</taxon>
        <taxon>Devosiaceae</taxon>
        <taxon>Devosia</taxon>
    </lineage>
</organism>
<dbReference type="PROSITE" id="PS50887">
    <property type="entry name" value="GGDEF"/>
    <property type="match status" value="1"/>
</dbReference>
<dbReference type="PANTHER" id="PTHR44757:SF2">
    <property type="entry name" value="BIOFILM ARCHITECTURE MAINTENANCE PROTEIN MBAA"/>
    <property type="match status" value="1"/>
</dbReference>
<dbReference type="InterPro" id="IPR043128">
    <property type="entry name" value="Rev_trsase/Diguanyl_cyclase"/>
</dbReference>
<dbReference type="InterPro" id="IPR000160">
    <property type="entry name" value="GGDEF_dom"/>
</dbReference>
<dbReference type="Gene3D" id="3.30.450.20">
    <property type="entry name" value="PAS domain"/>
    <property type="match status" value="2"/>
</dbReference>
<dbReference type="SMART" id="SM00267">
    <property type="entry name" value="GGDEF"/>
    <property type="match status" value="1"/>
</dbReference>
<dbReference type="SUPFAM" id="SSF141868">
    <property type="entry name" value="EAL domain-like"/>
    <property type="match status" value="1"/>
</dbReference>
<proteinExistence type="predicted"/>
<dbReference type="PROSITE" id="PS50883">
    <property type="entry name" value="EAL"/>
    <property type="match status" value="1"/>
</dbReference>
<evidence type="ECO:0000313" key="5">
    <source>
        <dbReference type="EMBL" id="SFV38034.1"/>
    </source>
</evidence>
<dbReference type="FunFam" id="3.30.70.270:FF:000001">
    <property type="entry name" value="Diguanylate cyclase domain protein"/>
    <property type="match status" value="1"/>
</dbReference>
<dbReference type="Pfam" id="PF00563">
    <property type="entry name" value="EAL"/>
    <property type="match status" value="1"/>
</dbReference>
<dbReference type="Gene3D" id="3.20.20.450">
    <property type="entry name" value="EAL domain"/>
    <property type="match status" value="1"/>
</dbReference>
<dbReference type="InterPro" id="IPR000014">
    <property type="entry name" value="PAS"/>
</dbReference>
<dbReference type="SMART" id="SM00091">
    <property type="entry name" value="PAS"/>
    <property type="match status" value="2"/>
</dbReference>
<dbReference type="PANTHER" id="PTHR44757">
    <property type="entry name" value="DIGUANYLATE CYCLASE DGCP"/>
    <property type="match status" value="1"/>
</dbReference>
<dbReference type="NCBIfam" id="TIGR00229">
    <property type="entry name" value="sensory_box"/>
    <property type="match status" value="1"/>
</dbReference>
<dbReference type="EMBL" id="FPCK01000003">
    <property type="protein sequence ID" value="SFV38034.1"/>
    <property type="molecule type" value="Genomic_DNA"/>
</dbReference>
<feature type="domain" description="PAS" evidence="2">
    <location>
        <begin position="292"/>
        <end position="353"/>
    </location>
</feature>
<dbReference type="SMART" id="SM00052">
    <property type="entry name" value="EAL"/>
    <property type="match status" value="1"/>
</dbReference>
<accession>A0A1I7NTQ5</accession>
<name>A0A1I7NTQ5_9HYPH</name>
<dbReference type="NCBIfam" id="TIGR00254">
    <property type="entry name" value="GGDEF"/>
    <property type="match status" value="1"/>
</dbReference>
<dbReference type="AlphaFoldDB" id="A0A1I7NTQ5"/>
<keyword evidence="6" id="KW-1185">Reference proteome</keyword>
<dbReference type="Pfam" id="PF13426">
    <property type="entry name" value="PAS_9"/>
    <property type="match status" value="2"/>
</dbReference>
<dbReference type="OrthoDB" id="9814202at2"/>
<dbReference type="RefSeq" id="WP_092426280.1">
    <property type="nucleotide sequence ID" value="NZ_FPCK01000003.1"/>
</dbReference>
<dbReference type="CDD" id="cd00130">
    <property type="entry name" value="PAS"/>
    <property type="match status" value="1"/>
</dbReference>
<evidence type="ECO:0000259" key="3">
    <source>
        <dbReference type="PROSITE" id="PS50883"/>
    </source>
</evidence>
<dbReference type="InterPro" id="IPR052155">
    <property type="entry name" value="Biofilm_reg_signaling"/>
</dbReference>
<comment type="catalytic activity">
    <reaction evidence="1">
        <text>3',3'-c-di-GMP + H2O = 5'-phosphoguanylyl(3'-&gt;5')guanosine + H(+)</text>
        <dbReference type="Rhea" id="RHEA:24902"/>
        <dbReference type="ChEBI" id="CHEBI:15377"/>
        <dbReference type="ChEBI" id="CHEBI:15378"/>
        <dbReference type="ChEBI" id="CHEBI:58754"/>
        <dbReference type="ChEBI" id="CHEBI:58805"/>
        <dbReference type="EC" id="3.1.4.52"/>
    </reaction>
    <physiologicalReaction direction="left-to-right" evidence="1">
        <dbReference type="Rhea" id="RHEA:24903"/>
    </physiologicalReaction>
</comment>
<sequence>MLAEKLERKSFNWTRDASLPSRGSMESFLASPFATIGIHAIDRNWRALRKGTALPFYEDVVLGRASRVGSNIALVRLRRADWTIMFAGEEFEAWIGGKAQGQIISSLKLDCRLTLQGAMREALETACPVHAVAHSVHLGYVHIYDLVVYPLANRWGEPILLVYVGHRKETYSLIDAIFASSLDGLLALAPVKSADGAVVDFQVVSLNDSAARIVAREAEQIRWQLISELFPLLATEGALDRLVAMHSAGTTDHFEVDYLRADGETAHFSVHAAAMEDLIAISLVDITAIKRREASFRLLFQDNPLPMMVYDAATLDLLDINKATVEHYGYSREAMLALSMLDIRPREDRASARVAMLDPHAMPNSGDIWRHLRADGSTIDVQVYSRAVDFHGKPARIAAYVDVTERRKIEARISHMAHHDALTGLPNRTLLLEHLRKTLSQCERRDSTAAIHYIDLDFFKDVNDTLGHPVGDRLLGQVADRLREAVRDNDVVSRLGGDEFCVLQPDLGDVGEANALAERIIKVVSAPYEIEGHQVIIGASVGIAIAPADGETADALLKNVDMAMYRAKEDGRGVARFFQADMDAKVQARRELEMDLRAALVRGEFELHYQPVVAVESGEVSAFEALLRWRHPTRGMVPPDRFIPVAEQVGLIVPIGEWVLRTACREAANWPATIRVAVNLSAVQFKGGKLAAIVASALAEAGLAPRRLELEITESVLLRDSDSNLNHLNQLRALGTRISMDDFGTGYSSLSYLRSFPFDKIKIDRSFVKDVAGSQGDGAIVRAVAGLGTSLGMITTAEGVETREQLARVVADGCTEIQGYLFGRPVPAGEVQDTLERIRLMDKGQN</sequence>